<reference evidence="1 2" key="1">
    <citation type="submission" date="2016-11" db="EMBL/GenBank/DDBJ databases">
        <authorList>
            <person name="Jaros S."/>
            <person name="Januszkiewicz K."/>
            <person name="Wedrychowicz H."/>
        </authorList>
    </citation>
    <scope>NUCLEOTIDE SEQUENCE [LARGE SCALE GENOMIC DNA]</scope>
    <source>
        <strain evidence="1 2">DSM 26883</strain>
    </source>
</reference>
<name>A0A1M4YF94_9BACE</name>
<evidence type="ECO:0000313" key="1">
    <source>
        <dbReference type="EMBL" id="SHF04303.1"/>
    </source>
</evidence>
<protein>
    <recommendedName>
        <fullName evidence="3">6-bladed beta-propeller protein</fullName>
    </recommendedName>
</protein>
<dbReference type="STRING" id="871325.SAMN05444349_11083"/>
<gene>
    <name evidence="1" type="ORF">SAMN05444349_11083</name>
</gene>
<dbReference type="AlphaFoldDB" id="A0A1M4YF94"/>
<evidence type="ECO:0000313" key="2">
    <source>
        <dbReference type="Proteomes" id="UP000184436"/>
    </source>
</evidence>
<evidence type="ECO:0008006" key="3">
    <source>
        <dbReference type="Google" id="ProtNLM"/>
    </source>
</evidence>
<dbReference type="Proteomes" id="UP000184436">
    <property type="component" value="Unassembled WGS sequence"/>
</dbReference>
<accession>A0A1M4YF94</accession>
<dbReference type="OrthoDB" id="1041055at2"/>
<dbReference type="RefSeq" id="WP_136498391.1">
    <property type="nucleotide sequence ID" value="NZ_FQVD01000010.1"/>
</dbReference>
<dbReference type="SUPFAM" id="SSF63825">
    <property type="entry name" value="YWTD domain"/>
    <property type="match status" value="1"/>
</dbReference>
<dbReference type="Pfam" id="PF17170">
    <property type="entry name" value="DUF5128"/>
    <property type="match status" value="1"/>
</dbReference>
<organism evidence="1 2">
    <name type="scientific">Bacteroides faecichinchillae</name>
    <dbReference type="NCBI Taxonomy" id="871325"/>
    <lineage>
        <taxon>Bacteria</taxon>
        <taxon>Pseudomonadati</taxon>
        <taxon>Bacteroidota</taxon>
        <taxon>Bacteroidia</taxon>
        <taxon>Bacteroidales</taxon>
        <taxon>Bacteroidaceae</taxon>
        <taxon>Bacteroides</taxon>
    </lineage>
</organism>
<keyword evidence="2" id="KW-1185">Reference proteome</keyword>
<dbReference type="EMBL" id="FQVD01000010">
    <property type="protein sequence ID" value="SHF04303.1"/>
    <property type="molecule type" value="Genomic_DNA"/>
</dbReference>
<proteinExistence type="predicted"/>
<sequence>MRTSILYVCAILIVFNIISCKEEKKLAELKCSLFSSFTIYPDSTFFKGISCLFFEENKLYMFDPSRADVAVLDIDRDTFYTVGKFGEGPKEVVSPTGFYVQKDTVYISDAGTMTLKLYDGKGFIESVSVPTCNEFRFFIDNDTVYATTMTDSSCYVKTAINWDRVNNNDIQFCGDVFTMTEYADMNMLRNQRHLVKGKDCLYTICPSYPVVEKYDLHKNKLLASCDLSDIGVIKDNLSYIKQKNISPRSFFTYLCDAYWDEGKLYLLCATWEKGYRVNTIIILNSDLTPFYICHLPGKIYNTICANKNYIYAMNYEQCAMEIYKISKPF</sequence>